<proteinExistence type="predicted"/>
<sequence length="109" mass="12511">MASFEEELLQDELDDAQTVAFIQQQIPQELKEKFTEEQLYYFLDVITEYYAESGILDAEPDKDGFINIDVEAIAAYLAKTAKREHIGDFSPEDLIFVVEAEIDSHSIEE</sequence>
<evidence type="ECO:0000313" key="1">
    <source>
        <dbReference type="EMBL" id="MBB3701609.1"/>
    </source>
</evidence>
<accession>A0A7W5UCS7</accession>
<name>A0A7W5UCS7_9BACT</name>
<evidence type="ECO:0000313" key="2">
    <source>
        <dbReference type="Proteomes" id="UP000541425"/>
    </source>
</evidence>
<comment type="caution">
    <text evidence="1">The sequence shown here is derived from an EMBL/GenBank/DDBJ whole genome shotgun (WGS) entry which is preliminary data.</text>
</comment>
<organism evidence="1 2">
    <name type="scientific">Alloprevotella rava</name>
    <dbReference type="NCBI Taxonomy" id="671218"/>
    <lineage>
        <taxon>Bacteria</taxon>
        <taxon>Pseudomonadati</taxon>
        <taxon>Bacteroidota</taxon>
        <taxon>Bacteroidia</taxon>
        <taxon>Bacteroidales</taxon>
        <taxon>Prevotellaceae</taxon>
        <taxon>Alloprevotella</taxon>
    </lineage>
</organism>
<reference evidence="1 2" key="1">
    <citation type="submission" date="2020-08" db="EMBL/GenBank/DDBJ databases">
        <title>Genomic Encyclopedia of Type Strains, Phase IV (KMG-IV): sequencing the most valuable type-strain genomes for metagenomic binning, comparative biology and taxonomic classification.</title>
        <authorList>
            <person name="Goeker M."/>
        </authorList>
    </citation>
    <scope>NUCLEOTIDE SEQUENCE [LARGE SCALE GENOMIC DNA]</scope>
    <source>
        <strain evidence="1 2">DSM 22548</strain>
    </source>
</reference>
<dbReference type="EMBL" id="JACICA010000001">
    <property type="protein sequence ID" value="MBB3701609.1"/>
    <property type="molecule type" value="Genomic_DNA"/>
</dbReference>
<dbReference type="AlphaFoldDB" id="A0A7W5UCS7"/>
<gene>
    <name evidence="1" type="ORF">FHS60_000051</name>
</gene>
<dbReference type="RefSeq" id="WP_183693403.1">
    <property type="nucleotide sequence ID" value="NZ_JACICA010000001.1"/>
</dbReference>
<dbReference type="Proteomes" id="UP000541425">
    <property type="component" value="Unassembled WGS sequence"/>
</dbReference>
<protein>
    <submittedName>
        <fullName evidence="1">Uncharacterized protein</fullName>
    </submittedName>
</protein>